<evidence type="ECO:0000256" key="4">
    <source>
        <dbReference type="SAM" id="SignalP"/>
    </source>
</evidence>
<organism evidence="6 7">
    <name type="scientific">Neoroseomonas marina</name>
    <dbReference type="NCBI Taxonomy" id="1232220"/>
    <lineage>
        <taxon>Bacteria</taxon>
        <taxon>Pseudomonadati</taxon>
        <taxon>Pseudomonadota</taxon>
        <taxon>Alphaproteobacteria</taxon>
        <taxon>Acetobacterales</taxon>
        <taxon>Acetobacteraceae</taxon>
        <taxon>Neoroseomonas</taxon>
    </lineage>
</organism>
<comment type="similarity">
    <text evidence="2">Belongs to the bacterial solute-binding protein 5 family.</text>
</comment>
<dbReference type="EMBL" id="JABBKX010000018">
    <property type="protein sequence ID" value="NMJ44469.1"/>
    <property type="molecule type" value="Genomic_DNA"/>
</dbReference>
<keyword evidence="7" id="KW-1185">Reference proteome</keyword>
<feature type="signal peptide" evidence="4">
    <location>
        <begin position="1"/>
        <end position="32"/>
    </location>
</feature>
<dbReference type="RefSeq" id="WP_170056649.1">
    <property type="nucleotide sequence ID" value="NZ_JABBKX010000018.1"/>
</dbReference>
<evidence type="ECO:0000259" key="5">
    <source>
        <dbReference type="Pfam" id="PF00496"/>
    </source>
</evidence>
<dbReference type="GO" id="GO:1904680">
    <property type="term" value="F:peptide transmembrane transporter activity"/>
    <property type="evidence" value="ECO:0007669"/>
    <property type="project" value="TreeGrafter"/>
</dbReference>
<dbReference type="InterPro" id="IPR039424">
    <property type="entry name" value="SBP_5"/>
</dbReference>
<name>A0A848EL23_9PROT</name>
<evidence type="ECO:0000256" key="1">
    <source>
        <dbReference type="ARBA" id="ARBA00004418"/>
    </source>
</evidence>
<evidence type="ECO:0000313" key="7">
    <source>
        <dbReference type="Proteomes" id="UP000548582"/>
    </source>
</evidence>
<dbReference type="Proteomes" id="UP000548582">
    <property type="component" value="Unassembled WGS sequence"/>
</dbReference>
<reference evidence="6 7" key="1">
    <citation type="submission" date="2020-03" db="EMBL/GenBank/DDBJ databases">
        <authorList>
            <person name="Sun Q."/>
        </authorList>
    </citation>
    <scope>NUCLEOTIDE SEQUENCE [LARGE SCALE GENOMIC DNA]</scope>
    <source>
        <strain evidence="6 7">JC162</strain>
    </source>
</reference>
<accession>A0A848EL23</accession>
<comment type="subcellular location">
    <subcellularLocation>
        <location evidence="1">Periplasm</location>
    </subcellularLocation>
</comment>
<feature type="chain" id="PRO_5032716879" description="Solute-binding protein family 5 domain-containing protein" evidence="4">
    <location>
        <begin position="33"/>
        <end position="157"/>
    </location>
</feature>
<dbReference type="GO" id="GO:0015833">
    <property type="term" value="P:peptide transport"/>
    <property type="evidence" value="ECO:0007669"/>
    <property type="project" value="TreeGrafter"/>
</dbReference>
<evidence type="ECO:0000313" key="6">
    <source>
        <dbReference type="EMBL" id="NMJ44469.1"/>
    </source>
</evidence>
<dbReference type="PANTHER" id="PTHR30290">
    <property type="entry name" value="PERIPLASMIC BINDING COMPONENT OF ABC TRANSPORTER"/>
    <property type="match status" value="1"/>
</dbReference>
<sequence length="157" mass="17187">MKVVQAAKRRVAKAILGAVVAGGLAHGAPAEAQTTTLRVVPSADLTVLDPMFSTIIITRLYSLMVYETLFSWDGNLQAQPQMLQEVVTSSDGLTWRLTLRDGLKFHDGSAVTTNDVVASLRRWMGRDVLGRRLSAQVASMDIEDPRTFVIHLARPVN</sequence>
<dbReference type="PANTHER" id="PTHR30290:SF38">
    <property type="entry name" value="D,D-DIPEPTIDE-BINDING PERIPLASMIC PROTEIN DDPA-RELATED"/>
    <property type="match status" value="1"/>
</dbReference>
<dbReference type="Gene3D" id="3.40.190.10">
    <property type="entry name" value="Periplasmic binding protein-like II"/>
    <property type="match status" value="1"/>
</dbReference>
<comment type="caution">
    <text evidence="6">The sequence shown here is derived from an EMBL/GenBank/DDBJ whole genome shotgun (WGS) entry which is preliminary data.</text>
</comment>
<dbReference type="InterPro" id="IPR000914">
    <property type="entry name" value="SBP_5_dom"/>
</dbReference>
<dbReference type="SUPFAM" id="SSF53850">
    <property type="entry name" value="Periplasmic binding protein-like II"/>
    <property type="match status" value="1"/>
</dbReference>
<dbReference type="Pfam" id="PF00496">
    <property type="entry name" value="SBP_bac_5"/>
    <property type="match status" value="1"/>
</dbReference>
<evidence type="ECO:0000256" key="3">
    <source>
        <dbReference type="ARBA" id="ARBA00022729"/>
    </source>
</evidence>
<evidence type="ECO:0000256" key="2">
    <source>
        <dbReference type="ARBA" id="ARBA00005695"/>
    </source>
</evidence>
<gene>
    <name evidence="6" type="ORF">GWK16_24705</name>
</gene>
<dbReference type="AlphaFoldDB" id="A0A848EL23"/>
<protein>
    <recommendedName>
        <fullName evidence="5">Solute-binding protein family 5 domain-containing protein</fullName>
    </recommendedName>
</protein>
<keyword evidence="3 4" id="KW-0732">Signal</keyword>
<proteinExistence type="inferred from homology"/>
<feature type="domain" description="Solute-binding protein family 5" evidence="5">
    <location>
        <begin position="79"/>
        <end position="156"/>
    </location>
</feature>